<gene>
    <name evidence="1" type="ORF">NCTC13150_01952</name>
</gene>
<organism evidence="1 2">
    <name type="scientific">Urinicoccus massiliensis</name>
    <dbReference type="NCBI Taxonomy" id="1723382"/>
    <lineage>
        <taxon>Bacteria</taxon>
        <taxon>Bacillati</taxon>
        <taxon>Bacillota</taxon>
        <taxon>Tissierellia</taxon>
        <taxon>Tissierellales</taxon>
        <taxon>Peptoniphilaceae</taxon>
        <taxon>Urinicoccus</taxon>
    </lineage>
</organism>
<name>A0A8H2M7E0_9FIRM</name>
<keyword evidence="2" id="KW-1185">Reference proteome</keyword>
<dbReference type="EMBL" id="CAACYI010000001">
    <property type="protein sequence ID" value="VFB17363.1"/>
    <property type="molecule type" value="Genomic_DNA"/>
</dbReference>
<accession>A0A8H2M7E0</accession>
<dbReference type="Proteomes" id="UP000377798">
    <property type="component" value="Unassembled WGS sequence"/>
</dbReference>
<reference evidence="1 2" key="1">
    <citation type="submission" date="2019-02" db="EMBL/GenBank/DDBJ databases">
        <authorList>
            <consortium name="Pathogen Informatics"/>
        </authorList>
    </citation>
    <scope>NUCLEOTIDE SEQUENCE [LARGE SCALE GENOMIC DNA]</scope>
    <source>
        <strain evidence="1 2">3012STDY7089603</strain>
    </source>
</reference>
<evidence type="ECO:0000313" key="1">
    <source>
        <dbReference type="EMBL" id="VFB17363.1"/>
    </source>
</evidence>
<dbReference type="AlphaFoldDB" id="A0A8H2M7E0"/>
<dbReference type="RefSeq" id="WP_034438037.1">
    <property type="nucleotide sequence ID" value="NZ_CAACYI010000001.1"/>
</dbReference>
<comment type="caution">
    <text evidence="1">The sequence shown here is derived from an EMBL/GenBank/DDBJ whole genome shotgun (WGS) entry which is preliminary data.</text>
</comment>
<proteinExistence type="predicted"/>
<protein>
    <submittedName>
        <fullName evidence="1">Uncharacterized protein</fullName>
    </submittedName>
</protein>
<evidence type="ECO:0000313" key="2">
    <source>
        <dbReference type="Proteomes" id="UP000377798"/>
    </source>
</evidence>
<sequence>MGLFDDMMAGKEIFKSTVKTCKTGYKFIKENGPKAMDLAKKSGESLSNKVEDLKKDERVGDLLNRVDDLLKK</sequence>